<keyword evidence="2" id="KW-0732">Signal</keyword>
<proteinExistence type="predicted"/>
<sequence>MSLWLQILVFAVVCSISCKCITIQVDSEDLMKLVDKLMGSEIFRRLALENYKTAVKSEFKNPYHPEDNISNQEAVTLSMSMENDLINERLEKENEKFLANNDKNNHTKLNSDNLHIYQDRRSYTKSSVG</sequence>
<keyword evidence="4" id="KW-1185">Reference proteome</keyword>
<dbReference type="Proteomes" id="UP000837857">
    <property type="component" value="Chromosome 12"/>
</dbReference>
<protein>
    <submittedName>
        <fullName evidence="3">Uncharacterized protein</fullName>
    </submittedName>
</protein>
<feature type="region of interest" description="Disordered" evidence="1">
    <location>
        <begin position="99"/>
        <end position="129"/>
    </location>
</feature>
<reference evidence="3" key="1">
    <citation type="submission" date="2022-03" db="EMBL/GenBank/DDBJ databases">
        <authorList>
            <person name="Martin H S."/>
        </authorList>
    </citation>
    <scope>NUCLEOTIDE SEQUENCE</scope>
</reference>
<feature type="chain" id="PRO_5046647718" evidence="2">
    <location>
        <begin position="21"/>
        <end position="129"/>
    </location>
</feature>
<name>A0ABN8HSL4_9NEOP</name>
<feature type="signal peptide" evidence="2">
    <location>
        <begin position="1"/>
        <end position="20"/>
    </location>
</feature>
<evidence type="ECO:0000256" key="2">
    <source>
        <dbReference type="SAM" id="SignalP"/>
    </source>
</evidence>
<feature type="non-terminal residue" evidence="3">
    <location>
        <position position="129"/>
    </location>
</feature>
<gene>
    <name evidence="3" type="ORF">IPOD504_LOCUS2659</name>
</gene>
<dbReference type="EMBL" id="OW152824">
    <property type="protein sequence ID" value="CAH2040575.1"/>
    <property type="molecule type" value="Genomic_DNA"/>
</dbReference>
<evidence type="ECO:0000313" key="4">
    <source>
        <dbReference type="Proteomes" id="UP000837857"/>
    </source>
</evidence>
<accession>A0ABN8HSL4</accession>
<evidence type="ECO:0000313" key="3">
    <source>
        <dbReference type="EMBL" id="CAH2040575.1"/>
    </source>
</evidence>
<organism evidence="3 4">
    <name type="scientific">Iphiclides podalirius</name>
    <name type="common">scarce swallowtail</name>
    <dbReference type="NCBI Taxonomy" id="110791"/>
    <lineage>
        <taxon>Eukaryota</taxon>
        <taxon>Metazoa</taxon>
        <taxon>Ecdysozoa</taxon>
        <taxon>Arthropoda</taxon>
        <taxon>Hexapoda</taxon>
        <taxon>Insecta</taxon>
        <taxon>Pterygota</taxon>
        <taxon>Neoptera</taxon>
        <taxon>Endopterygota</taxon>
        <taxon>Lepidoptera</taxon>
        <taxon>Glossata</taxon>
        <taxon>Ditrysia</taxon>
        <taxon>Papilionoidea</taxon>
        <taxon>Papilionidae</taxon>
        <taxon>Papilioninae</taxon>
        <taxon>Iphiclides</taxon>
    </lineage>
</organism>
<evidence type="ECO:0000256" key="1">
    <source>
        <dbReference type="SAM" id="MobiDB-lite"/>
    </source>
</evidence>